<sequence>SQADPVRDTSLIEPAPIKVNWLLLIQMGAFGFVGLLPHNLILTELKFLNETFQHHYAAALSFPYSLTVNIVQILLIWYGNRFSFKPRIILGCLLLAAGTLLTAVVAITADNSITAFSFALICMLVIGLGFAVFVTTALGVAALCPPCCTLSIMVGEGIAGMLPWPLYELLNFTLKSSGVSPIPEWRCLILFTIGSVLALAMIPIYALGTARHPYI</sequence>
<dbReference type="PANTHER" id="PTHR10332:SF10">
    <property type="entry name" value="EQUILIBRATIVE NUCLEOSIDE TRANSPORTER 4"/>
    <property type="match status" value="1"/>
</dbReference>
<keyword evidence="3" id="KW-0813">Transport</keyword>
<organism evidence="8 9">
    <name type="scientific">Perkinsus olseni</name>
    <name type="common">Perkinsus atlanticus</name>
    <dbReference type="NCBI Taxonomy" id="32597"/>
    <lineage>
        <taxon>Eukaryota</taxon>
        <taxon>Sar</taxon>
        <taxon>Alveolata</taxon>
        <taxon>Perkinsozoa</taxon>
        <taxon>Perkinsea</taxon>
        <taxon>Perkinsida</taxon>
        <taxon>Perkinsidae</taxon>
        <taxon>Perkinsus</taxon>
    </lineage>
</organism>
<comment type="similarity">
    <text evidence="2">Belongs to the SLC29A/ENT transporter (TC 2.A.57) family.</text>
</comment>
<dbReference type="Gene3D" id="1.20.1250.20">
    <property type="entry name" value="MFS general substrate transporter like domains"/>
    <property type="match status" value="1"/>
</dbReference>
<keyword evidence="5 7" id="KW-1133">Transmembrane helix</keyword>
<dbReference type="PANTHER" id="PTHR10332">
    <property type="entry name" value="EQUILIBRATIVE NUCLEOSIDE TRANSPORTER"/>
    <property type="match status" value="1"/>
</dbReference>
<reference evidence="8 9" key="1">
    <citation type="submission" date="2020-04" db="EMBL/GenBank/DDBJ databases">
        <title>Perkinsus olseni comparative genomics.</title>
        <authorList>
            <person name="Bogema D.R."/>
        </authorList>
    </citation>
    <scope>NUCLEOTIDE SEQUENCE [LARGE SCALE GENOMIC DNA]</scope>
    <source>
        <strain evidence="8 9">ATCC PRA-207</strain>
    </source>
</reference>
<dbReference type="GO" id="GO:0005886">
    <property type="term" value="C:plasma membrane"/>
    <property type="evidence" value="ECO:0007669"/>
    <property type="project" value="TreeGrafter"/>
</dbReference>
<dbReference type="SUPFAM" id="SSF103473">
    <property type="entry name" value="MFS general substrate transporter"/>
    <property type="match status" value="1"/>
</dbReference>
<evidence type="ECO:0000256" key="5">
    <source>
        <dbReference type="ARBA" id="ARBA00022989"/>
    </source>
</evidence>
<feature type="transmembrane region" description="Helical" evidence="7">
    <location>
        <begin position="88"/>
        <end position="109"/>
    </location>
</feature>
<dbReference type="InterPro" id="IPR002259">
    <property type="entry name" value="Eqnu_transpt"/>
</dbReference>
<keyword evidence="4 7" id="KW-0812">Transmembrane</keyword>
<protein>
    <submittedName>
        <fullName evidence="8">Transporter</fullName>
    </submittedName>
</protein>
<evidence type="ECO:0000313" key="8">
    <source>
        <dbReference type="EMBL" id="KAF4685627.1"/>
    </source>
</evidence>
<comment type="caution">
    <text evidence="8">The sequence shown here is derived from an EMBL/GenBank/DDBJ whole genome shotgun (WGS) entry which is preliminary data.</text>
</comment>
<dbReference type="AlphaFoldDB" id="A0A7J6NQ51"/>
<gene>
    <name evidence="8" type="primary">NT3_3</name>
    <name evidence="8" type="ORF">FOZ63_020137</name>
</gene>
<dbReference type="InterPro" id="IPR036259">
    <property type="entry name" value="MFS_trans_sf"/>
</dbReference>
<proteinExistence type="inferred from homology"/>
<accession>A0A7J6NQ51</accession>
<feature type="transmembrane region" description="Helical" evidence="7">
    <location>
        <begin position="147"/>
        <end position="167"/>
    </location>
</feature>
<evidence type="ECO:0000256" key="4">
    <source>
        <dbReference type="ARBA" id="ARBA00022692"/>
    </source>
</evidence>
<feature type="non-terminal residue" evidence="8">
    <location>
        <position position="1"/>
    </location>
</feature>
<feature type="transmembrane region" description="Helical" evidence="7">
    <location>
        <begin position="187"/>
        <end position="207"/>
    </location>
</feature>
<evidence type="ECO:0000256" key="6">
    <source>
        <dbReference type="ARBA" id="ARBA00023136"/>
    </source>
</evidence>
<evidence type="ECO:0000256" key="2">
    <source>
        <dbReference type="ARBA" id="ARBA00007965"/>
    </source>
</evidence>
<evidence type="ECO:0000256" key="3">
    <source>
        <dbReference type="ARBA" id="ARBA00022448"/>
    </source>
</evidence>
<name>A0A7J6NQ51_PEROL</name>
<feature type="transmembrane region" description="Helical" evidence="7">
    <location>
        <begin position="115"/>
        <end position="140"/>
    </location>
</feature>
<evidence type="ECO:0000256" key="7">
    <source>
        <dbReference type="SAM" id="Phobius"/>
    </source>
</evidence>
<keyword evidence="6 7" id="KW-0472">Membrane</keyword>
<feature type="transmembrane region" description="Helical" evidence="7">
    <location>
        <begin position="54"/>
        <end position="76"/>
    </location>
</feature>
<feature type="transmembrane region" description="Helical" evidence="7">
    <location>
        <begin position="21"/>
        <end position="42"/>
    </location>
</feature>
<dbReference type="GO" id="GO:0005337">
    <property type="term" value="F:nucleoside transmembrane transporter activity"/>
    <property type="evidence" value="ECO:0007669"/>
    <property type="project" value="InterPro"/>
</dbReference>
<evidence type="ECO:0000256" key="1">
    <source>
        <dbReference type="ARBA" id="ARBA00004141"/>
    </source>
</evidence>
<evidence type="ECO:0000313" key="9">
    <source>
        <dbReference type="Proteomes" id="UP000553632"/>
    </source>
</evidence>
<dbReference type="EMBL" id="JABANO010040329">
    <property type="protein sequence ID" value="KAF4685627.1"/>
    <property type="molecule type" value="Genomic_DNA"/>
</dbReference>
<keyword evidence="9" id="KW-1185">Reference proteome</keyword>
<dbReference type="Proteomes" id="UP000553632">
    <property type="component" value="Unassembled WGS sequence"/>
</dbReference>
<comment type="subcellular location">
    <subcellularLocation>
        <location evidence="1">Membrane</location>
        <topology evidence="1">Multi-pass membrane protein</topology>
    </subcellularLocation>
</comment>
<feature type="non-terminal residue" evidence="8">
    <location>
        <position position="215"/>
    </location>
</feature>